<keyword evidence="1" id="KW-1133">Transmembrane helix</keyword>
<organism evidence="3 7">
    <name type="scientific">Fusicatenibacter saccharivorans</name>
    <dbReference type="NCBI Taxonomy" id="1150298"/>
    <lineage>
        <taxon>Bacteria</taxon>
        <taxon>Bacillati</taxon>
        <taxon>Bacillota</taxon>
        <taxon>Clostridia</taxon>
        <taxon>Lachnospirales</taxon>
        <taxon>Lachnospiraceae</taxon>
        <taxon>Fusicatenibacter</taxon>
    </lineage>
</organism>
<dbReference type="EMBL" id="JAFHBD010000006">
    <property type="protein sequence ID" value="MBN2952498.1"/>
    <property type="molecule type" value="Genomic_DNA"/>
</dbReference>
<feature type="transmembrane region" description="Helical" evidence="1">
    <location>
        <begin position="51"/>
        <end position="69"/>
    </location>
</feature>
<dbReference type="OrthoDB" id="9982942at2"/>
<evidence type="ECO:0000313" key="5">
    <source>
        <dbReference type="EMBL" id="MCG4764672.1"/>
    </source>
</evidence>
<keyword evidence="1" id="KW-0472">Membrane</keyword>
<evidence type="ECO:0000313" key="7">
    <source>
        <dbReference type="Proteomes" id="UP000095709"/>
    </source>
</evidence>
<dbReference type="EMBL" id="CZAL01000020">
    <property type="protein sequence ID" value="CUP87972.1"/>
    <property type="molecule type" value="Genomic_DNA"/>
</dbReference>
<sequence>MEKIKNICRDLGKAFTIGLLSGGAAAAVLLLGGFLFGGFTFRAALEAAKDGLLLIAALGMFVIAGMLMVKGKNPEKFTQKEKWRVHFAVLGYKSVFAVLCVSWVLWAAAADYLLYRM</sequence>
<dbReference type="STRING" id="1150298.ERS852406_03212"/>
<dbReference type="EMBL" id="CYYV01000021">
    <property type="protein sequence ID" value="CUO93951.1"/>
    <property type="molecule type" value="Genomic_DNA"/>
</dbReference>
<protein>
    <submittedName>
        <fullName evidence="3">Uncharacterized protein</fullName>
    </submittedName>
</protein>
<feature type="transmembrane region" description="Helical" evidence="1">
    <location>
        <begin position="90"/>
        <end position="115"/>
    </location>
</feature>
<name>A0A174RR15_9FIRM</name>
<accession>A0A174RR15</accession>
<reference evidence="4" key="2">
    <citation type="submission" date="2021-02" db="EMBL/GenBank/DDBJ databases">
        <title>Metagenome-assembled genomes from human diarrheal sample B26.</title>
        <authorList>
            <person name="Ateba T.P."/>
            <person name="Alayande K.A."/>
            <person name="Mwanza M."/>
        </authorList>
    </citation>
    <scope>NUCLEOTIDE SEQUENCE</scope>
    <source>
        <strain evidence="4">06WH</strain>
    </source>
</reference>
<evidence type="ECO:0000313" key="4">
    <source>
        <dbReference type="EMBL" id="MBN2952498.1"/>
    </source>
</evidence>
<dbReference type="Proteomes" id="UP000095709">
    <property type="component" value="Unassembled WGS sequence"/>
</dbReference>
<reference evidence="6 7" key="1">
    <citation type="submission" date="2015-09" db="EMBL/GenBank/DDBJ databases">
        <authorList>
            <consortium name="Pathogen Informatics"/>
        </authorList>
    </citation>
    <scope>NUCLEOTIDE SEQUENCE [LARGE SCALE GENOMIC DNA]</scope>
    <source>
        <strain evidence="2 6">2789STDY5608849</strain>
        <strain evidence="3 7">2789STDY5834885</strain>
    </source>
</reference>
<dbReference type="Proteomes" id="UP000737612">
    <property type="component" value="Unassembled WGS sequence"/>
</dbReference>
<dbReference type="Proteomes" id="UP000095706">
    <property type="component" value="Unassembled WGS sequence"/>
</dbReference>
<dbReference type="EMBL" id="JAKNFS010000004">
    <property type="protein sequence ID" value="MCG4764672.1"/>
    <property type="molecule type" value="Genomic_DNA"/>
</dbReference>
<keyword evidence="1" id="KW-0812">Transmembrane</keyword>
<gene>
    <name evidence="2" type="ORF">ERS852406_03212</name>
    <name evidence="3" type="ORF">ERS852498_03045</name>
    <name evidence="4" type="ORF">JTJ23_02625</name>
    <name evidence="5" type="ORF">L0N21_03940</name>
</gene>
<proteinExistence type="predicted"/>
<evidence type="ECO:0000313" key="3">
    <source>
        <dbReference type="EMBL" id="CUP87972.1"/>
    </source>
</evidence>
<reference evidence="5" key="3">
    <citation type="submission" date="2022-01" db="EMBL/GenBank/DDBJ databases">
        <title>Collection of gut derived symbiotic bacterial strains cultured from healthy donors.</title>
        <authorList>
            <person name="Lin H."/>
            <person name="Kohout C."/>
            <person name="Waligurski E."/>
            <person name="Pamer E.G."/>
        </authorList>
    </citation>
    <scope>NUCLEOTIDE SEQUENCE</scope>
    <source>
        <strain evidence="5">DFI.5.49</strain>
    </source>
</reference>
<dbReference type="AlphaFoldDB" id="A0A174RR15"/>
<dbReference type="Proteomes" id="UP001199915">
    <property type="component" value="Unassembled WGS sequence"/>
</dbReference>
<dbReference type="RefSeq" id="WP_055219923.1">
    <property type="nucleotide sequence ID" value="NZ_CABJFB010000008.1"/>
</dbReference>
<evidence type="ECO:0000256" key="1">
    <source>
        <dbReference type="SAM" id="Phobius"/>
    </source>
</evidence>
<evidence type="ECO:0000313" key="2">
    <source>
        <dbReference type="EMBL" id="CUO93951.1"/>
    </source>
</evidence>
<evidence type="ECO:0000313" key="6">
    <source>
        <dbReference type="Proteomes" id="UP000095706"/>
    </source>
</evidence>
<feature type="transmembrane region" description="Helical" evidence="1">
    <location>
        <begin position="12"/>
        <end position="39"/>
    </location>
</feature>